<dbReference type="InterPro" id="IPR045104">
    <property type="entry name" value="Alfin"/>
</dbReference>
<comment type="caution">
    <text evidence="3">The sequence shown here is derived from an EMBL/GenBank/DDBJ whole genome shotgun (WGS) entry which is preliminary data.</text>
</comment>
<dbReference type="GO" id="GO:0006355">
    <property type="term" value="P:regulation of DNA-templated transcription"/>
    <property type="evidence" value="ECO:0007669"/>
    <property type="project" value="UniProtKB-UniRule"/>
</dbReference>
<gene>
    <name evidence="3" type="ORF">QVD17_15189</name>
</gene>
<accession>A0AAD8KNS8</accession>
<keyword evidence="1" id="KW-0804">Transcription</keyword>
<organism evidence="3 4">
    <name type="scientific">Tagetes erecta</name>
    <name type="common">African marigold</name>
    <dbReference type="NCBI Taxonomy" id="13708"/>
    <lineage>
        <taxon>Eukaryota</taxon>
        <taxon>Viridiplantae</taxon>
        <taxon>Streptophyta</taxon>
        <taxon>Embryophyta</taxon>
        <taxon>Tracheophyta</taxon>
        <taxon>Spermatophyta</taxon>
        <taxon>Magnoliopsida</taxon>
        <taxon>eudicotyledons</taxon>
        <taxon>Gunneridae</taxon>
        <taxon>Pentapetalae</taxon>
        <taxon>asterids</taxon>
        <taxon>campanulids</taxon>
        <taxon>Asterales</taxon>
        <taxon>Asteraceae</taxon>
        <taxon>Asteroideae</taxon>
        <taxon>Heliantheae alliance</taxon>
        <taxon>Tageteae</taxon>
        <taxon>Tagetes</taxon>
    </lineage>
</organism>
<dbReference type="EMBL" id="JAUHHV010000004">
    <property type="protein sequence ID" value="KAK1426515.1"/>
    <property type="molecule type" value="Genomic_DNA"/>
</dbReference>
<protein>
    <recommendedName>
        <fullName evidence="1">PHD finger protein ALFIN-LIKE</fullName>
    </recommendedName>
</protein>
<comment type="function">
    <text evidence="1">Histone-binding component that specifically recognizes H3 tails trimethylated on 'Lys-4' (H3K4me3), which mark transcription start sites of virtually all active genes.</text>
</comment>
<evidence type="ECO:0000256" key="1">
    <source>
        <dbReference type="RuleBase" id="RU369089"/>
    </source>
</evidence>
<dbReference type="GO" id="GO:0003712">
    <property type="term" value="F:transcription coregulator activity"/>
    <property type="evidence" value="ECO:0007669"/>
    <property type="project" value="TreeGrafter"/>
</dbReference>
<proteinExistence type="inferred from homology"/>
<comment type="subcellular location">
    <subcellularLocation>
        <location evidence="1">Nucleus</location>
    </subcellularLocation>
</comment>
<dbReference type="GO" id="GO:0000976">
    <property type="term" value="F:transcription cis-regulatory region binding"/>
    <property type="evidence" value="ECO:0007669"/>
    <property type="project" value="TreeGrafter"/>
</dbReference>
<dbReference type="Proteomes" id="UP001229421">
    <property type="component" value="Unassembled WGS sequence"/>
</dbReference>
<keyword evidence="4" id="KW-1185">Reference proteome</keyword>
<dbReference type="GO" id="GO:0042393">
    <property type="term" value="F:histone binding"/>
    <property type="evidence" value="ECO:0007669"/>
    <property type="project" value="UniProtKB-UniRule"/>
</dbReference>
<evidence type="ECO:0000313" key="3">
    <source>
        <dbReference type="EMBL" id="KAK1426515.1"/>
    </source>
</evidence>
<evidence type="ECO:0000313" key="4">
    <source>
        <dbReference type="Proteomes" id="UP001229421"/>
    </source>
</evidence>
<keyword evidence="1" id="KW-0479">Metal-binding</keyword>
<feature type="domain" description="Alfin N-terminal" evidence="2">
    <location>
        <begin position="16"/>
        <end position="146"/>
    </location>
</feature>
<comment type="similarity">
    <text evidence="1">Belongs to the Alfin family.</text>
</comment>
<dbReference type="GO" id="GO:0008270">
    <property type="term" value="F:zinc ion binding"/>
    <property type="evidence" value="ECO:0007669"/>
    <property type="project" value="UniProtKB-KW"/>
</dbReference>
<comment type="domain">
    <text evidence="1">The PHD-type zinc finger mediates the binding to H3K4me3.</text>
</comment>
<dbReference type="GO" id="GO:0005634">
    <property type="term" value="C:nucleus"/>
    <property type="evidence" value="ECO:0007669"/>
    <property type="project" value="UniProtKB-SubCell"/>
</dbReference>
<keyword evidence="1" id="KW-0805">Transcription regulation</keyword>
<name>A0AAD8KNS8_TARER</name>
<dbReference type="GO" id="GO:0006325">
    <property type="term" value="P:chromatin organization"/>
    <property type="evidence" value="ECO:0007669"/>
    <property type="project" value="UniProtKB-UniRule"/>
</dbReference>
<keyword evidence="1" id="KW-0863">Zinc-finger</keyword>
<evidence type="ECO:0000259" key="2">
    <source>
        <dbReference type="Pfam" id="PF12165"/>
    </source>
</evidence>
<dbReference type="PANTHER" id="PTHR12321:SF39">
    <property type="entry name" value="PHD FINGER PROTEIN ALFIN-LIKE 2"/>
    <property type="match status" value="1"/>
</dbReference>
<comment type="subunit">
    <text evidence="1">Interacts with H3K4me3 and to a lesser extent with H3K4me2.</text>
</comment>
<dbReference type="InterPro" id="IPR021998">
    <property type="entry name" value="Alfin_N"/>
</dbReference>
<dbReference type="PANTHER" id="PTHR12321">
    <property type="entry name" value="CPG BINDING PROTEIN"/>
    <property type="match status" value="1"/>
</dbReference>
<keyword evidence="1" id="KW-0156">Chromatin regulator</keyword>
<sequence length="187" mass="21496">MEEKAINRPSTQPYMTVEEIYNEYCGRRSGLIRALTQDVDILYELCDPQRPGDKKLCLFGYPDCSWNVRPPFGKVPPKIPEPLIGINVIRNEKDRKDWITMVALHSDSWLMAVTFYYAIWSPLDKDQRALLVSLIHSDTNVYEAVIAWNEPAKDNTTEASGSKSRSTVKKLYYGRKITSIDIFLSDK</sequence>
<dbReference type="AlphaFoldDB" id="A0AAD8KNS8"/>
<keyword evidence="1" id="KW-0539">Nucleus</keyword>
<dbReference type="Pfam" id="PF12165">
    <property type="entry name" value="Alfin"/>
    <property type="match status" value="1"/>
</dbReference>
<reference evidence="3" key="1">
    <citation type="journal article" date="2023" name="bioRxiv">
        <title>Improved chromosome-level genome assembly for marigold (Tagetes erecta).</title>
        <authorList>
            <person name="Jiang F."/>
            <person name="Yuan L."/>
            <person name="Wang S."/>
            <person name="Wang H."/>
            <person name="Xu D."/>
            <person name="Wang A."/>
            <person name="Fan W."/>
        </authorList>
    </citation>
    <scope>NUCLEOTIDE SEQUENCE</scope>
    <source>
        <strain evidence="3">WSJ</strain>
        <tissue evidence="3">Leaf</tissue>
    </source>
</reference>
<keyword evidence="1" id="KW-0862">Zinc</keyword>